<dbReference type="AlphaFoldDB" id="A0A195B0D6"/>
<evidence type="ECO:0000313" key="2">
    <source>
        <dbReference type="EMBL" id="KYM77921.1"/>
    </source>
</evidence>
<keyword evidence="3" id="KW-1185">Reference proteome</keyword>
<gene>
    <name evidence="2" type="ORF">ALC53_11609</name>
</gene>
<proteinExistence type="predicted"/>
<reference evidence="2 3" key="1">
    <citation type="submission" date="2015-09" db="EMBL/GenBank/DDBJ databases">
        <title>Atta colombica WGS genome.</title>
        <authorList>
            <person name="Nygaard S."/>
            <person name="Hu H."/>
            <person name="Boomsma J."/>
            <person name="Zhang G."/>
        </authorList>
    </citation>
    <scope>NUCLEOTIDE SEQUENCE [LARGE SCALE GENOMIC DNA]</scope>
    <source>
        <strain evidence="2">Treedump-2</strain>
        <tissue evidence="2">Whole body</tissue>
    </source>
</reference>
<feature type="compositionally biased region" description="Basic and acidic residues" evidence="1">
    <location>
        <begin position="19"/>
        <end position="42"/>
    </location>
</feature>
<organism evidence="2 3">
    <name type="scientific">Atta colombica</name>
    <dbReference type="NCBI Taxonomy" id="520822"/>
    <lineage>
        <taxon>Eukaryota</taxon>
        <taxon>Metazoa</taxon>
        <taxon>Ecdysozoa</taxon>
        <taxon>Arthropoda</taxon>
        <taxon>Hexapoda</taxon>
        <taxon>Insecta</taxon>
        <taxon>Pterygota</taxon>
        <taxon>Neoptera</taxon>
        <taxon>Endopterygota</taxon>
        <taxon>Hymenoptera</taxon>
        <taxon>Apocrita</taxon>
        <taxon>Aculeata</taxon>
        <taxon>Formicoidea</taxon>
        <taxon>Formicidae</taxon>
        <taxon>Myrmicinae</taxon>
        <taxon>Atta</taxon>
    </lineage>
</organism>
<evidence type="ECO:0000256" key="1">
    <source>
        <dbReference type="SAM" id="MobiDB-lite"/>
    </source>
</evidence>
<feature type="region of interest" description="Disordered" evidence="1">
    <location>
        <begin position="1"/>
        <end position="42"/>
    </location>
</feature>
<name>A0A195B0D6_9HYME</name>
<evidence type="ECO:0000313" key="3">
    <source>
        <dbReference type="Proteomes" id="UP000078540"/>
    </source>
</evidence>
<accession>A0A195B0D6</accession>
<feature type="compositionally biased region" description="Polar residues" evidence="1">
    <location>
        <begin position="7"/>
        <end position="18"/>
    </location>
</feature>
<dbReference type="Proteomes" id="UP000078540">
    <property type="component" value="Unassembled WGS sequence"/>
</dbReference>
<sequence length="316" mass="36256">MKLMTKSRFQNHALSSPSEEGRMNARVGEPRGERKRSERVERCTTTKYDDAAVGTRLTPSKNDRRYNGPMNTTIYIYISTVSSFLMRQEDISYSELTLTAQLETAFFHNAKRVYTFKSSKELRAIPISKKFYNCLFRFDESTIGTPIKCTEMMTFRFHVVIVSKFKLHSFFHPTESNLLGNLCACGTRMSSLFNIGKQQGYNDPLCYTMSLILYNLKKYIPDRINTGNAKIKLKEQYAIIGIAGTMICLSKYYVLSCSYEISCMYLPNEQLFLVIHPPGHYGGSCKMENQDQNIDQSDRGWKREGCTMTREGAPGR</sequence>
<dbReference type="EMBL" id="KQ976691">
    <property type="protein sequence ID" value="KYM77921.1"/>
    <property type="molecule type" value="Genomic_DNA"/>
</dbReference>
<protein>
    <submittedName>
        <fullName evidence="2">Uncharacterized protein</fullName>
    </submittedName>
</protein>